<keyword evidence="2" id="KW-0677">Repeat</keyword>
<name>A0A7S4AL16_9STRA</name>
<dbReference type="InterPro" id="IPR036322">
    <property type="entry name" value="WD40_repeat_dom_sf"/>
</dbReference>
<dbReference type="Gene3D" id="2.130.10.10">
    <property type="entry name" value="YVTN repeat-like/Quinoprotein amine dehydrogenase"/>
    <property type="match status" value="2"/>
</dbReference>
<evidence type="ECO:0000256" key="5">
    <source>
        <dbReference type="SAM" id="MobiDB-lite"/>
    </source>
</evidence>
<dbReference type="PROSITE" id="PS00678">
    <property type="entry name" value="WD_REPEATS_1"/>
    <property type="match status" value="2"/>
</dbReference>
<evidence type="ECO:0000313" key="6">
    <source>
        <dbReference type="EMBL" id="CAE0719451.1"/>
    </source>
</evidence>
<dbReference type="Pfam" id="PF00400">
    <property type="entry name" value="WD40"/>
    <property type="match status" value="3"/>
</dbReference>
<evidence type="ECO:0000256" key="2">
    <source>
        <dbReference type="ARBA" id="ARBA00022737"/>
    </source>
</evidence>
<organism evidence="6">
    <name type="scientific">Pseudo-nitzschia australis</name>
    <dbReference type="NCBI Taxonomy" id="44445"/>
    <lineage>
        <taxon>Eukaryota</taxon>
        <taxon>Sar</taxon>
        <taxon>Stramenopiles</taxon>
        <taxon>Ochrophyta</taxon>
        <taxon>Bacillariophyta</taxon>
        <taxon>Bacillariophyceae</taxon>
        <taxon>Bacillariophycidae</taxon>
        <taxon>Bacillariales</taxon>
        <taxon>Bacillariaceae</taxon>
        <taxon>Pseudo-nitzschia</taxon>
    </lineage>
</organism>
<feature type="repeat" description="WD" evidence="4">
    <location>
        <begin position="76"/>
        <end position="119"/>
    </location>
</feature>
<dbReference type="InterPro" id="IPR001680">
    <property type="entry name" value="WD40_rpt"/>
</dbReference>
<feature type="compositionally biased region" description="Low complexity" evidence="5">
    <location>
        <begin position="179"/>
        <end position="202"/>
    </location>
</feature>
<dbReference type="InterPro" id="IPR019775">
    <property type="entry name" value="WD40_repeat_CS"/>
</dbReference>
<dbReference type="SMART" id="SM00320">
    <property type="entry name" value="WD40"/>
    <property type="match status" value="4"/>
</dbReference>
<gene>
    <name evidence="6" type="ORF">PAUS00366_LOCUS12205</name>
</gene>
<dbReference type="SUPFAM" id="SSF50978">
    <property type="entry name" value="WD40 repeat-like"/>
    <property type="match status" value="1"/>
</dbReference>
<dbReference type="PROSITE" id="PS50082">
    <property type="entry name" value="WD_REPEATS_2"/>
    <property type="match status" value="2"/>
</dbReference>
<accession>A0A7S4AL16</accession>
<dbReference type="EMBL" id="HBIX01016898">
    <property type="protein sequence ID" value="CAE0719451.1"/>
    <property type="molecule type" value="Transcribed_RNA"/>
</dbReference>
<dbReference type="PANTHER" id="PTHR22839">
    <property type="entry name" value="THO COMPLEX SUBUNIT 3 THO3"/>
    <property type="match status" value="1"/>
</dbReference>
<sequence length="420" mass="44719">MSFNKLQSSTVYDCAINSRINARSVSWNASGTTLAMACSDRTTRLYSMVDLMSPPSNSNPNSNSSSSPPLRELAVITGHTGAVDRLRFHSTQDSLLATTCVADSTVRLWDLRSSASTKAVGKIDLVGGNNSSSNGSNTDISWSPTTKAHLLAITEKNGNAHVVDTRKLSSNGSCKTPLGNNNSSNNNKKTNKKSSTGANSSSPFVKTFNLRPKIVDACIFSPSGDHLVAATSEEGYGELTVWNWETSGRDTENKNRYNNSNANANNYDTPNQNYVYPAHTGPIYSVCFSPDGRRLATGGGDALVGLWDVASMVCDATIPRCHRFVRSVSVSCDSQIVATSTEESWIDLGTCNTGDLVGKVSLANDNASGSNNGGRNNNNRNALGADEIAFHPKAHLLACARCDSGACSPLTIMKLTLGRQ</sequence>
<feature type="region of interest" description="Disordered" evidence="5">
    <location>
        <begin position="165"/>
        <end position="202"/>
    </location>
</feature>
<evidence type="ECO:0008006" key="7">
    <source>
        <dbReference type="Google" id="ProtNLM"/>
    </source>
</evidence>
<dbReference type="GO" id="GO:0000445">
    <property type="term" value="C:THO complex part of transcription export complex"/>
    <property type="evidence" value="ECO:0007669"/>
    <property type="project" value="TreeGrafter"/>
</dbReference>
<dbReference type="GO" id="GO:0006406">
    <property type="term" value="P:mRNA export from nucleus"/>
    <property type="evidence" value="ECO:0007669"/>
    <property type="project" value="InterPro"/>
</dbReference>
<dbReference type="PANTHER" id="PTHR22839:SF0">
    <property type="entry name" value="THO COMPLEX SUBUNIT 3"/>
    <property type="match status" value="1"/>
</dbReference>
<dbReference type="InterPro" id="IPR040132">
    <property type="entry name" value="Tex1/THOC3"/>
</dbReference>
<evidence type="ECO:0000256" key="1">
    <source>
        <dbReference type="ARBA" id="ARBA00022574"/>
    </source>
</evidence>
<keyword evidence="1 4" id="KW-0853">WD repeat</keyword>
<evidence type="ECO:0000256" key="3">
    <source>
        <dbReference type="ARBA" id="ARBA00046343"/>
    </source>
</evidence>
<dbReference type="AlphaFoldDB" id="A0A7S4AL16"/>
<dbReference type="InterPro" id="IPR015943">
    <property type="entry name" value="WD40/YVTN_repeat-like_dom_sf"/>
</dbReference>
<reference evidence="6" key="1">
    <citation type="submission" date="2021-01" db="EMBL/GenBank/DDBJ databases">
        <authorList>
            <person name="Corre E."/>
            <person name="Pelletier E."/>
            <person name="Niang G."/>
            <person name="Scheremetjew M."/>
            <person name="Finn R."/>
            <person name="Kale V."/>
            <person name="Holt S."/>
            <person name="Cochrane G."/>
            <person name="Meng A."/>
            <person name="Brown T."/>
            <person name="Cohen L."/>
        </authorList>
    </citation>
    <scope>NUCLEOTIDE SEQUENCE</scope>
    <source>
        <strain evidence="6">10249 10 AB</strain>
    </source>
</reference>
<feature type="region of interest" description="Disordered" evidence="5">
    <location>
        <begin position="50"/>
        <end position="70"/>
    </location>
</feature>
<feature type="repeat" description="WD" evidence="4">
    <location>
        <begin position="276"/>
        <end position="311"/>
    </location>
</feature>
<proteinExistence type="inferred from homology"/>
<feature type="compositionally biased region" description="Low complexity" evidence="5">
    <location>
        <begin position="53"/>
        <end position="69"/>
    </location>
</feature>
<evidence type="ECO:0000256" key="4">
    <source>
        <dbReference type="PROSITE-ProRule" id="PRU00221"/>
    </source>
</evidence>
<protein>
    <recommendedName>
        <fullName evidence="7">Anaphase-promoting complex subunit 4 WD40 domain-containing protein</fullName>
    </recommendedName>
</protein>
<dbReference type="PROSITE" id="PS50294">
    <property type="entry name" value="WD_REPEATS_REGION"/>
    <property type="match status" value="2"/>
</dbReference>
<comment type="similarity">
    <text evidence="3">Belongs to the THOC3 family.</text>
</comment>